<proteinExistence type="predicted"/>
<protein>
    <submittedName>
        <fullName evidence="1">Uncharacterized protein</fullName>
    </submittedName>
</protein>
<dbReference type="HOGENOM" id="CLU_698664_0_0_1"/>
<evidence type="ECO:0000313" key="2">
    <source>
        <dbReference type="Proteomes" id="UP000054248"/>
    </source>
</evidence>
<sequence>MSLDEGVSIVTSGFLPGGQYLLTFSNQKMAQIWDLEPLLAGDSSEQTTSKPVASHSTNADPVTCNFQARERGERETVVAGPVESPMRWPSLGVYGDVTLVIGSSDETGFLIVVLLDYRQQAIYVMDSGILYHEETSFEAFIHEYDLIIYTPTPENVIFHIWFDALGLLNSPIATSWSTIHTHHVPPDSTKVWRFENRCHFPECESWYPSRPWNTPSPRTRGLIPSHLTADWAVDNSNFDPEGPTSSTSMLCPFVAPYWLEPASVVELMREEGPLPAAYRTALPLRTTSFWPFLDEAFPLMTPSSCGQYMVWVTSGGTDPDPHNEIGYPDVQLIHLPSAEDHSNRTVAVPYTRRLVLPLDLKKVHRIDFCDETGVLMVVCLGDLPSSPQVLHVFRY</sequence>
<reference evidence="1 2" key="1">
    <citation type="submission" date="2014-04" db="EMBL/GenBank/DDBJ databases">
        <authorList>
            <consortium name="DOE Joint Genome Institute"/>
            <person name="Kuo A."/>
            <person name="Girlanda M."/>
            <person name="Perotto S."/>
            <person name="Kohler A."/>
            <person name="Nagy L.G."/>
            <person name="Floudas D."/>
            <person name="Copeland A."/>
            <person name="Barry K.W."/>
            <person name="Cichocki N."/>
            <person name="Veneault-Fourrey C."/>
            <person name="LaButti K."/>
            <person name="Lindquist E.A."/>
            <person name="Lipzen A."/>
            <person name="Lundell T."/>
            <person name="Morin E."/>
            <person name="Murat C."/>
            <person name="Sun H."/>
            <person name="Tunlid A."/>
            <person name="Henrissat B."/>
            <person name="Grigoriev I.V."/>
            <person name="Hibbett D.S."/>
            <person name="Martin F."/>
            <person name="Nordberg H.P."/>
            <person name="Cantor M.N."/>
            <person name="Hua S.X."/>
        </authorList>
    </citation>
    <scope>NUCLEOTIDE SEQUENCE [LARGE SCALE GENOMIC DNA]</scope>
    <source>
        <strain evidence="1 2">MUT 4182</strain>
    </source>
</reference>
<dbReference type="AlphaFoldDB" id="A0A0C3QA83"/>
<accession>A0A0C3QA83</accession>
<dbReference type="OrthoDB" id="3187361at2759"/>
<dbReference type="EMBL" id="KN823130">
    <property type="protein sequence ID" value="KIO21716.1"/>
    <property type="molecule type" value="Genomic_DNA"/>
</dbReference>
<name>A0A0C3QA83_9AGAM</name>
<organism evidence="1 2">
    <name type="scientific">Tulasnella calospora MUT 4182</name>
    <dbReference type="NCBI Taxonomy" id="1051891"/>
    <lineage>
        <taxon>Eukaryota</taxon>
        <taxon>Fungi</taxon>
        <taxon>Dikarya</taxon>
        <taxon>Basidiomycota</taxon>
        <taxon>Agaricomycotina</taxon>
        <taxon>Agaricomycetes</taxon>
        <taxon>Cantharellales</taxon>
        <taxon>Tulasnellaceae</taxon>
        <taxon>Tulasnella</taxon>
    </lineage>
</organism>
<gene>
    <name evidence="1" type="ORF">M407DRAFT_217679</name>
</gene>
<reference evidence="2" key="2">
    <citation type="submission" date="2015-01" db="EMBL/GenBank/DDBJ databases">
        <title>Evolutionary Origins and Diversification of the Mycorrhizal Mutualists.</title>
        <authorList>
            <consortium name="DOE Joint Genome Institute"/>
            <consortium name="Mycorrhizal Genomics Consortium"/>
            <person name="Kohler A."/>
            <person name="Kuo A."/>
            <person name="Nagy L.G."/>
            <person name="Floudas D."/>
            <person name="Copeland A."/>
            <person name="Barry K.W."/>
            <person name="Cichocki N."/>
            <person name="Veneault-Fourrey C."/>
            <person name="LaButti K."/>
            <person name="Lindquist E.A."/>
            <person name="Lipzen A."/>
            <person name="Lundell T."/>
            <person name="Morin E."/>
            <person name="Murat C."/>
            <person name="Riley R."/>
            <person name="Ohm R."/>
            <person name="Sun H."/>
            <person name="Tunlid A."/>
            <person name="Henrissat B."/>
            <person name="Grigoriev I.V."/>
            <person name="Hibbett D.S."/>
            <person name="Martin F."/>
        </authorList>
    </citation>
    <scope>NUCLEOTIDE SEQUENCE [LARGE SCALE GENOMIC DNA]</scope>
    <source>
        <strain evidence="2">MUT 4182</strain>
    </source>
</reference>
<keyword evidence="2" id="KW-1185">Reference proteome</keyword>
<dbReference type="Proteomes" id="UP000054248">
    <property type="component" value="Unassembled WGS sequence"/>
</dbReference>
<evidence type="ECO:0000313" key="1">
    <source>
        <dbReference type="EMBL" id="KIO21716.1"/>
    </source>
</evidence>